<evidence type="ECO:0000256" key="1">
    <source>
        <dbReference type="ARBA" id="ARBA00004127"/>
    </source>
</evidence>
<keyword evidence="6 10" id="KW-0472">Membrane</keyword>
<dbReference type="EC" id="2.3.1.225" evidence="10"/>
<feature type="region of interest" description="Disordered" evidence="11">
    <location>
        <begin position="107"/>
        <end position="147"/>
    </location>
</feature>
<evidence type="ECO:0000256" key="5">
    <source>
        <dbReference type="ARBA" id="ARBA00022989"/>
    </source>
</evidence>
<name>A0A1R2AQD8_9CILI</name>
<evidence type="ECO:0000256" key="3">
    <source>
        <dbReference type="ARBA" id="ARBA00022679"/>
    </source>
</evidence>
<gene>
    <name evidence="13" type="ORF">SteCoe_36335</name>
</gene>
<feature type="compositionally biased region" description="Basic and acidic residues" evidence="11">
    <location>
        <begin position="120"/>
        <end position="131"/>
    </location>
</feature>
<dbReference type="Proteomes" id="UP000187209">
    <property type="component" value="Unassembled WGS sequence"/>
</dbReference>
<keyword evidence="8" id="KW-0449">Lipoprotein</keyword>
<evidence type="ECO:0000256" key="11">
    <source>
        <dbReference type="SAM" id="MobiDB-lite"/>
    </source>
</evidence>
<dbReference type="EMBL" id="MPUH01001648">
    <property type="protein sequence ID" value="OMJ66731.1"/>
    <property type="molecule type" value="Genomic_DNA"/>
</dbReference>
<comment type="similarity">
    <text evidence="2 10">Belongs to the DHHC palmitoyltransferase family.</text>
</comment>
<dbReference type="InterPro" id="IPR039859">
    <property type="entry name" value="PFA4/ZDH16/20/ERF2-like"/>
</dbReference>
<feature type="transmembrane region" description="Helical" evidence="10">
    <location>
        <begin position="205"/>
        <end position="223"/>
    </location>
</feature>
<dbReference type="GO" id="GO:0019706">
    <property type="term" value="F:protein-cysteine S-palmitoyltransferase activity"/>
    <property type="evidence" value="ECO:0007669"/>
    <property type="project" value="UniProtKB-EC"/>
</dbReference>
<evidence type="ECO:0000256" key="9">
    <source>
        <dbReference type="ARBA" id="ARBA00023315"/>
    </source>
</evidence>
<evidence type="ECO:0000256" key="7">
    <source>
        <dbReference type="ARBA" id="ARBA00023139"/>
    </source>
</evidence>
<comment type="catalytic activity">
    <reaction evidence="10">
        <text>L-cysteinyl-[protein] + hexadecanoyl-CoA = S-hexadecanoyl-L-cysteinyl-[protein] + CoA</text>
        <dbReference type="Rhea" id="RHEA:36683"/>
        <dbReference type="Rhea" id="RHEA-COMP:10131"/>
        <dbReference type="Rhea" id="RHEA-COMP:11032"/>
        <dbReference type="ChEBI" id="CHEBI:29950"/>
        <dbReference type="ChEBI" id="CHEBI:57287"/>
        <dbReference type="ChEBI" id="CHEBI:57379"/>
        <dbReference type="ChEBI" id="CHEBI:74151"/>
        <dbReference type="EC" id="2.3.1.225"/>
    </reaction>
</comment>
<dbReference type="AlphaFoldDB" id="A0A1R2AQD8"/>
<accession>A0A1R2AQD8</accession>
<keyword evidence="4 10" id="KW-0812">Transmembrane</keyword>
<sequence>MQIPLRLKIPLIMLSFQLGLLACLAYVSEDLRNLHNPWSIFFWIFSLISFTVYFYATQTVPGFIIQHDTNVLTAKGGILSEDHSISCSVEVKDEIQKKKSQTNNFVIFNGENPEDNPDLANKRSESINTERSDDEEEDKENSQSHNEISIVKDIQITEIRHCTVCKIDQPMRAKHCRECGHCVATHDHHCPWLGVCIGERNKKVFYVYLAFQFTHIVWALTLVRVI</sequence>
<evidence type="ECO:0000259" key="12">
    <source>
        <dbReference type="Pfam" id="PF01529"/>
    </source>
</evidence>
<dbReference type="GO" id="GO:0006612">
    <property type="term" value="P:protein targeting to membrane"/>
    <property type="evidence" value="ECO:0007669"/>
    <property type="project" value="TreeGrafter"/>
</dbReference>
<evidence type="ECO:0000256" key="8">
    <source>
        <dbReference type="ARBA" id="ARBA00023288"/>
    </source>
</evidence>
<dbReference type="GO" id="GO:0005783">
    <property type="term" value="C:endoplasmic reticulum"/>
    <property type="evidence" value="ECO:0007669"/>
    <property type="project" value="TreeGrafter"/>
</dbReference>
<evidence type="ECO:0000256" key="2">
    <source>
        <dbReference type="ARBA" id="ARBA00008574"/>
    </source>
</evidence>
<keyword evidence="5 10" id="KW-1133">Transmembrane helix</keyword>
<comment type="caution">
    <text evidence="13">The sequence shown here is derived from an EMBL/GenBank/DDBJ whole genome shotgun (WGS) entry which is preliminary data.</text>
</comment>
<evidence type="ECO:0000313" key="13">
    <source>
        <dbReference type="EMBL" id="OMJ66731.1"/>
    </source>
</evidence>
<comment type="subcellular location">
    <subcellularLocation>
        <location evidence="1">Endomembrane system</location>
        <topology evidence="1">Multi-pass membrane protein</topology>
    </subcellularLocation>
</comment>
<comment type="domain">
    <text evidence="10">The DHHC domain is required for palmitoyltransferase activity.</text>
</comment>
<dbReference type="OrthoDB" id="4096362at2759"/>
<dbReference type="Pfam" id="PF01529">
    <property type="entry name" value="DHHC"/>
    <property type="match status" value="1"/>
</dbReference>
<protein>
    <recommendedName>
        <fullName evidence="10">Palmitoyltransferase</fullName>
        <ecNumber evidence="10">2.3.1.225</ecNumber>
    </recommendedName>
</protein>
<reference evidence="13 14" key="1">
    <citation type="submission" date="2016-11" db="EMBL/GenBank/DDBJ databases">
        <title>The macronuclear genome of Stentor coeruleus: a giant cell with tiny introns.</title>
        <authorList>
            <person name="Slabodnick M."/>
            <person name="Ruby J.G."/>
            <person name="Reiff S.B."/>
            <person name="Swart E.C."/>
            <person name="Gosai S."/>
            <person name="Prabakaran S."/>
            <person name="Witkowska E."/>
            <person name="Larue G.E."/>
            <person name="Fisher S."/>
            <person name="Freeman R.M."/>
            <person name="Gunawardena J."/>
            <person name="Chu W."/>
            <person name="Stover N.A."/>
            <person name="Gregory B.D."/>
            <person name="Nowacki M."/>
            <person name="Derisi J."/>
            <person name="Roy S.W."/>
            <person name="Marshall W.F."/>
            <person name="Sood P."/>
        </authorList>
    </citation>
    <scope>NUCLEOTIDE SEQUENCE [LARGE SCALE GENOMIC DNA]</scope>
    <source>
        <strain evidence="13">WM001</strain>
    </source>
</reference>
<dbReference type="PROSITE" id="PS51257">
    <property type="entry name" value="PROKAR_LIPOPROTEIN"/>
    <property type="match status" value="1"/>
</dbReference>
<feature type="domain" description="Palmitoyltransferase DHHC" evidence="12">
    <location>
        <begin position="158"/>
        <end position="222"/>
    </location>
</feature>
<evidence type="ECO:0000256" key="4">
    <source>
        <dbReference type="ARBA" id="ARBA00022692"/>
    </source>
</evidence>
<feature type="transmembrane region" description="Helical" evidence="10">
    <location>
        <begin position="40"/>
        <end position="56"/>
    </location>
</feature>
<dbReference type="InterPro" id="IPR001594">
    <property type="entry name" value="Palmitoyltrfase_DHHC"/>
</dbReference>
<evidence type="ECO:0000256" key="6">
    <source>
        <dbReference type="ARBA" id="ARBA00023136"/>
    </source>
</evidence>
<evidence type="ECO:0000313" key="14">
    <source>
        <dbReference type="Proteomes" id="UP000187209"/>
    </source>
</evidence>
<keyword evidence="9 10" id="KW-0012">Acyltransferase</keyword>
<keyword evidence="3 10" id="KW-0808">Transferase</keyword>
<keyword evidence="7" id="KW-0564">Palmitate</keyword>
<dbReference type="GO" id="GO:0005794">
    <property type="term" value="C:Golgi apparatus"/>
    <property type="evidence" value="ECO:0007669"/>
    <property type="project" value="TreeGrafter"/>
</dbReference>
<dbReference type="PROSITE" id="PS50216">
    <property type="entry name" value="DHHC"/>
    <property type="match status" value="1"/>
</dbReference>
<keyword evidence="14" id="KW-1185">Reference proteome</keyword>
<proteinExistence type="inferred from homology"/>
<dbReference type="PANTHER" id="PTHR22883">
    <property type="entry name" value="ZINC FINGER DHHC DOMAIN CONTAINING PROTEIN"/>
    <property type="match status" value="1"/>
</dbReference>
<evidence type="ECO:0000256" key="10">
    <source>
        <dbReference type="RuleBase" id="RU079119"/>
    </source>
</evidence>
<dbReference type="PANTHER" id="PTHR22883:SF301">
    <property type="entry name" value="PALMITOYLTRANSFERASE ZDHHC12"/>
    <property type="match status" value="1"/>
</dbReference>
<organism evidence="13 14">
    <name type="scientific">Stentor coeruleus</name>
    <dbReference type="NCBI Taxonomy" id="5963"/>
    <lineage>
        <taxon>Eukaryota</taxon>
        <taxon>Sar</taxon>
        <taxon>Alveolata</taxon>
        <taxon>Ciliophora</taxon>
        <taxon>Postciliodesmatophora</taxon>
        <taxon>Heterotrichea</taxon>
        <taxon>Heterotrichida</taxon>
        <taxon>Stentoridae</taxon>
        <taxon>Stentor</taxon>
    </lineage>
</organism>
<feature type="transmembrane region" description="Helical" evidence="10">
    <location>
        <begin position="7"/>
        <end position="28"/>
    </location>
</feature>